<protein>
    <submittedName>
        <fullName evidence="2">Uncharacterized protein</fullName>
    </submittedName>
</protein>
<gene>
    <name evidence="2" type="ORF">METZ01_LOCUS96544</name>
</gene>
<feature type="region of interest" description="Disordered" evidence="1">
    <location>
        <begin position="1"/>
        <end position="32"/>
    </location>
</feature>
<evidence type="ECO:0000256" key="1">
    <source>
        <dbReference type="SAM" id="MobiDB-lite"/>
    </source>
</evidence>
<accession>A0A381VTR9</accession>
<evidence type="ECO:0000313" key="2">
    <source>
        <dbReference type="EMBL" id="SVA43690.1"/>
    </source>
</evidence>
<dbReference type="EMBL" id="UINC01009757">
    <property type="protein sequence ID" value="SVA43690.1"/>
    <property type="molecule type" value="Genomic_DNA"/>
</dbReference>
<feature type="compositionally biased region" description="Basic residues" evidence="1">
    <location>
        <begin position="1"/>
        <end position="23"/>
    </location>
</feature>
<sequence>DGGHVQKRQVHRHSQVGRGRRGASSRTRYQAV</sequence>
<organism evidence="2">
    <name type="scientific">marine metagenome</name>
    <dbReference type="NCBI Taxonomy" id="408172"/>
    <lineage>
        <taxon>unclassified sequences</taxon>
        <taxon>metagenomes</taxon>
        <taxon>ecological metagenomes</taxon>
    </lineage>
</organism>
<feature type="non-terminal residue" evidence="2">
    <location>
        <position position="1"/>
    </location>
</feature>
<proteinExistence type="predicted"/>
<reference evidence="2" key="1">
    <citation type="submission" date="2018-05" db="EMBL/GenBank/DDBJ databases">
        <authorList>
            <person name="Lanie J.A."/>
            <person name="Ng W.-L."/>
            <person name="Kazmierczak K.M."/>
            <person name="Andrzejewski T.M."/>
            <person name="Davidsen T.M."/>
            <person name="Wayne K.J."/>
            <person name="Tettelin H."/>
            <person name="Glass J.I."/>
            <person name="Rusch D."/>
            <person name="Podicherti R."/>
            <person name="Tsui H.-C.T."/>
            <person name="Winkler M.E."/>
        </authorList>
    </citation>
    <scope>NUCLEOTIDE SEQUENCE</scope>
</reference>
<name>A0A381VTR9_9ZZZZ</name>
<feature type="non-terminal residue" evidence="2">
    <location>
        <position position="32"/>
    </location>
</feature>
<dbReference type="AlphaFoldDB" id="A0A381VTR9"/>